<dbReference type="InterPro" id="IPR036179">
    <property type="entry name" value="Ig-like_dom_sf"/>
</dbReference>
<dbReference type="InterPro" id="IPR007110">
    <property type="entry name" value="Ig-like_dom"/>
</dbReference>
<organism evidence="5 6">
    <name type="scientific">Oryzias sinensis</name>
    <name type="common">Chinese medaka</name>
    <dbReference type="NCBI Taxonomy" id="183150"/>
    <lineage>
        <taxon>Eukaryota</taxon>
        <taxon>Metazoa</taxon>
        <taxon>Chordata</taxon>
        <taxon>Craniata</taxon>
        <taxon>Vertebrata</taxon>
        <taxon>Euteleostomi</taxon>
        <taxon>Actinopterygii</taxon>
        <taxon>Neopterygii</taxon>
        <taxon>Teleostei</taxon>
        <taxon>Neoteleostei</taxon>
        <taxon>Acanthomorphata</taxon>
        <taxon>Ovalentaria</taxon>
        <taxon>Atherinomorphae</taxon>
        <taxon>Beloniformes</taxon>
        <taxon>Adrianichthyidae</taxon>
        <taxon>Oryziinae</taxon>
        <taxon>Oryzias</taxon>
    </lineage>
</organism>
<dbReference type="AlphaFoldDB" id="A0A8C7YDA2"/>
<dbReference type="SMART" id="SM00409">
    <property type="entry name" value="IG"/>
    <property type="match status" value="1"/>
</dbReference>
<proteinExistence type="predicted"/>
<comment type="subcellular location">
    <subcellularLocation>
        <location evidence="1">Membrane</location>
    </subcellularLocation>
</comment>
<dbReference type="PANTHER" id="PTHR24100:SF151">
    <property type="entry name" value="ICOS LIGAND"/>
    <property type="match status" value="1"/>
</dbReference>
<evidence type="ECO:0000256" key="1">
    <source>
        <dbReference type="ARBA" id="ARBA00004370"/>
    </source>
</evidence>
<evidence type="ECO:0000313" key="5">
    <source>
        <dbReference type="Ensembl" id="ENSOSIP00000025596.1"/>
    </source>
</evidence>
<evidence type="ECO:0000256" key="2">
    <source>
        <dbReference type="ARBA" id="ARBA00023136"/>
    </source>
</evidence>
<dbReference type="GO" id="GO:0050852">
    <property type="term" value="P:T cell receptor signaling pathway"/>
    <property type="evidence" value="ECO:0007669"/>
    <property type="project" value="TreeGrafter"/>
</dbReference>
<reference evidence="5" key="1">
    <citation type="submission" date="2025-08" db="UniProtKB">
        <authorList>
            <consortium name="Ensembl"/>
        </authorList>
    </citation>
    <scope>IDENTIFICATION</scope>
</reference>
<dbReference type="InterPro" id="IPR013106">
    <property type="entry name" value="Ig_V-set"/>
</dbReference>
<dbReference type="InterPro" id="IPR013783">
    <property type="entry name" value="Ig-like_fold"/>
</dbReference>
<reference evidence="5" key="2">
    <citation type="submission" date="2025-09" db="UniProtKB">
        <authorList>
            <consortium name="Ensembl"/>
        </authorList>
    </citation>
    <scope>IDENTIFICATION</scope>
</reference>
<dbReference type="Ensembl" id="ENSOSIT00000026993.1">
    <property type="protein sequence ID" value="ENSOSIP00000025596.1"/>
    <property type="gene ID" value="ENSOSIG00000013415.1"/>
</dbReference>
<dbReference type="InterPro" id="IPR003599">
    <property type="entry name" value="Ig_sub"/>
</dbReference>
<dbReference type="Gene3D" id="2.60.40.10">
    <property type="entry name" value="Immunoglobulins"/>
    <property type="match status" value="1"/>
</dbReference>
<dbReference type="GO" id="GO:0005102">
    <property type="term" value="F:signaling receptor binding"/>
    <property type="evidence" value="ECO:0007669"/>
    <property type="project" value="TreeGrafter"/>
</dbReference>
<dbReference type="InterPro" id="IPR050504">
    <property type="entry name" value="IgSF_BTN/MOG"/>
</dbReference>
<evidence type="ECO:0000256" key="3">
    <source>
        <dbReference type="ARBA" id="ARBA00023319"/>
    </source>
</evidence>
<dbReference type="GO" id="GO:0001817">
    <property type="term" value="P:regulation of cytokine production"/>
    <property type="evidence" value="ECO:0007669"/>
    <property type="project" value="TreeGrafter"/>
</dbReference>
<dbReference type="Pfam" id="PF07686">
    <property type="entry name" value="V-set"/>
    <property type="match status" value="1"/>
</dbReference>
<dbReference type="SUPFAM" id="SSF48726">
    <property type="entry name" value="Immunoglobulin"/>
    <property type="match status" value="1"/>
</dbReference>
<dbReference type="Proteomes" id="UP000694383">
    <property type="component" value="Unplaced"/>
</dbReference>
<protein>
    <recommendedName>
        <fullName evidence="4">Ig-like domain-containing protein</fullName>
    </recommendedName>
</protein>
<keyword evidence="3" id="KW-0393">Immunoglobulin domain</keyword>
<name>A0A8C7YDA2_9TELE</name>
<keyword evidence="6" id="KW-1185">Reference proteome</keyword>
<evidence type="ECO:0000313" key="6">
    <source>
        <dbReference type="Proteomes" id="UP000694383"/>
    </source>
</evidence>
<dbReference type="GeneTree" id="ENSGT01120000276773"/>
<accession>A0A8C7YDA2</accession>
<dbReference type="PROSITE" id="PS50835">
    <property type="entry name" value="IG_LIKE"/>
    <property type="match status" value="1"/>
</dbReference>
<dbReference type="GO" id="GO:0009897">
    <property type="term" value="C:external side of plasma membrane"/>
    <property type="evidence" value="ECO:0007669"/>
    <property type="project" value="TreeGrafter"/>
</dbReference>
<keyword evidence="2" id="KW-0472">Membrane</keyword>
<evidence type="ECO:0000259" key="4">
    <source>
        <dbReference type="PROSITE" id="PS50835"/>
    </source>
</evidence>
<sequence length="168" mass="18419">MLLPQQTTEENKVILLHTLKDLTCAPPSLWRLRPLPLTPSRPPGFIITAERGQNVSLTCDLPDPDGAGVLEWTRADLKEAYVFRDRTPDPDLQHPSFRNRVSLQDGPMGGPDRSVVLQEVTLDDSGTYECRLLHGGPDSGPISTIQLVVVPGESEELRPHAAALQDGL</sequence>
<dbReference type="PANTHER" id="PTHR24100">
    <property type="entry name" value="BUTYROPHILIN"/>
    <property type="match status" value="1"/>
</dbReference>
<feature type="domain" description="Ig-like" evidence="4">
    <location>
        <begin position="42"/>
        <end position="143"/>
    </location>
</feature>